<dbReference type="EMBL" id="HBUE01002410">
    <property type="protein sequence ID" value="CAG6444254.1"/>
    <property type="molecule type" value="Transcribed_RNA"/>
</dbReference>
<protein>
    <submittedName>
        <fullName evidence="1">(northern house mosquito) hypothetical protein</fullName>
    </submittedName>
</protein>
<sequence>MRTLRTDGVLRKIELVTSRSKPSRRPKYSTMVSFSPRRAPFSLVIWRDFSRTVSGQRTIQGMSFLPRTSRARAIRSATTAGEYLKAHRSARTSSRSMWAMNWSRFCMKLSFGTRNMNMRRENWAATLAGSMPARSAKW</sequence>
<dbReference type="EMBL" id="HBUE01002407">
    <property type="protein sequence ID" value="CAG6444248.1"/>
    <property type="molecule type" value="Transcribed_RNA"/>
</dbReference>
<name>A0A8D8DYX2_CULPI</name>
<reference evidence="1" key="1">
    <citation type="submission" date="2021-05" db="EMBL/GenBank/DDBJ databases">
        <authorList>
            <person name="Alioto T."/>
            <person name="Alioto T."/>
            <person name="Gomez Garrido J."/>
        </authorList>
    </citation>
    <scope>NUCLEOTIDE SEQUENCE</scope>
</reference>
<dbReference type="EMBL" id="HBUE01183325">
    <property type="protein sequence ID" value="CAG6521544.1"/>
    <property type="molecule type" value="Transcribed_RNA"/>
</dbReference>
<dbReference type="AlphaFoldDB" id="A0A8D8DYX2"/>
<evidence type="ECO:0000313" key="1">
    <source>
        <dbReference type="EMBL" id="CAG6521544.1"/>
    </source>
</evidence>
<dbReference type="EMBL" id="HBUE01288992">
    <property type="protein sequence ID" value="CAG6573142.1"/>
    <property type="molecule type" value="Transcribed_RNA"/>
</dbReference>
<accession>A0A8D8DYX2</accession>
<organism evidence="1">
    <name type="scientific">Culex pipiens</name>
    <name type="common">House mosquito</name>
    <dbReference type="NCBI Taxonomy" id="7175"/>
    <lineage>
        <taxon>Eukaryota</taxon>
        <taxon>Metazoa</taxon>
        <taxon>Ecdysozoa</taxon>
        <taxon>Arthropoda</taxon>
        <taxon>Hexapoda</taxon>
        <taxon>Insecta</taxon>
        <taxon>Pterygota</taxon>
        <taxon>Neoptera</taxon>
        <taxon>Endopterygota</taxon>
        <taxon>Diptera</taxon>
        <taxon>Nematocera</taxon>
        <taxon>Culicoidea</taxon>
        <taxon>Culicidae</taxon>
        <taxon>Culicinae</taxon>
        <taxon>Culicini</taxon>
        <taxon>Culex</taxon>
        <taxon>Culex</taxon>
    </lineage>
</organism>
<proteinExistence type="predicted"/>